<keyword evidence="3" id="KW-0813">Transport</keyword>
<keyword evidence="4 11" id="KW-0812">Transmembrane</keyword>
<evidence type="ECO:0000256" key="4">
    <source>
        <dbReference type="ARBA" id="ARBA00022692"/>
    </source>
</evidence>
<evidence type="ECO:0000256" key="2">
    <source>
        <dbReference type="ARBA" id="ARBA00006103"/>
    </source>
</evidence>
<evidence type="ECO:0000256" key="7">
    <source>
        <dbReference type="ARBA" id="ARBA00022989"/>
    </source>
</evidence>
<reference evidence="12 13" key="1">
    <citation type="submission" date="2019-12" db="EMBL/GenBank/DDBJ databases">
        <authorList>
            <person name="Alioto T."/>
            <person name="Alioto T."/>
            <person name="Gomez Garrido J."/>
        </authorList>
    </citation>
    <scope>NUCLEOTIDE SEQUENCE [LARGE SCALE GENOMIC DNA]</scope>
</reference>
<dbReference type="AlphaFoldDB" id="A0A8S0Q431"/>
<evidence type="ECO:0000256" key="3">
    <source>
        <dbReference type="ARBA" id="ARBA00022448"/>
    </source>
</evidence>
<keyword evidence="9 11" id="KW-0472">Membrane</keyword>
<feature type="compositionally biased region" description="Low complexity" evidence="10">
    <location>
        <begin position="1"/>
        <end position="11"/>
    </location>
</feature>
<evidence type="ECO:0000313" key="12">
    <source>
        <dbReference type="EMBL" id="CAA2960733.1"/>
    </source>
</evidence>
<keyword evidence="8" id="KW-0811">Translocation</keyword>
<protein>
    <submittedName>
        <fullName evidence="12">Transport Sec61 subunit beta-like</fullName>
    </submittedName>
</protein>
<dbReference type="Pfam" id="PF03911">
    <property type="entry name" value="Sec61_beta"/>
    <property type="match status" value="1"/>
</dbReference>
<keyword evidence="13" id="KW-1185">Reference proteome</keyword>
<dbReference type="OrthoDB" id="5401193at2759"/>
<organism evidence="12 13">
    <name type="scientific">Olea europaea subsp. europaea</name>
    <dbReference type="NCBI Taxonomy" id="158383"/>
    <lineage>
        <taxon>Eukaryota</taxon>
        <taxon>Viridiplantae</taxon>
        <taxon>Streptophyta</taxon>
        <taxon>Embryophyta</taxon>
        <taxon>Tracheophyta</taxon>
        <taxon>Spermatophyta</taxon>
        <taxon>Magnoliopsida</taxon>
        <taxon>eudicotyledons</taxon>
        <taxon>Gunneridae</taxon>
        <taxon>Pentapetalae</taxon>
        <taxon>asterids</taxon>
        <taxon>lamiids</taxon>
        <taxon>Lamiales</taxon>
        <taxon>Oleaceae</taxon>
        <taxon>Oleeae</taxon>
        <taxon>Olea</taxon>
    </lineage>
</organism>
<evidence type="ECO:0000256" key="11">
    <source>
        <dbReference type="SAM" id="Phobius"/>
    </source>
</evidence>
<dbReference type="PANTHER" id="PTHR13509">
    <property type="entry name" value="SEC61 SUBUNIT BETA"/>
    <property type="match status" value="1"/>
</dbReference>
<dbReference type="Proteomes" id="UP000594638">
    <property type="component" value="Unassembled WGS sequence"/>
</dbReference>
<comment type="caution">
    <text evidence="12">The sequence shown here is derived from an EMBL/GenBank/DDBJ whole genome shotgun (WGS) entry which is preliminary data.</text>
</comment>
<keyword evidence="7 11" id="KW-1133">Transmembrane helix</keyword>
<gene>
    <name evidence="12" type="ORF">OLEA9_A096580</name>
</gene>
<comment type="similarity">
    <text evidence="2">Belongs to the SEC61-beta family.</text>
</comment>
<feature type="region of interest" description="Disordered" evidence="10">
    <location>
        <begin position="1"/>
        <end position="20"/>
    </location>
</feature>
<dbReference type="GO" id="GO:0005784">
    <property type="term" value="C:Sec61 translocon complex"/>
    <property type="evidence" value="ECO:0007669"/>
    <property type="project" value="InterPro"/>
</dbReference>
<dbReference type="EMBL" id="CACTIH010000439">
    <property type="protein sequence ID" value="CAA2960733.1"/>
    <property type="molecule type" value="Genomic_DNA"/>
</dbReference>
<dbReference type="InterPro" id="IPR016482">
    <property type="entry name" value="SecG/Sec61-beta/Sbh"/>
</dbReference>
<evidence type="ECO:0000256" key="8">
    <source>
        <dbReference type="ARBA" id="ARBA00023010"/>
    </source>
</evidence>
<evidence type="ECO:0000256" key="10">
    <source>
        <dbReference type="SAM" id="MobiDB-lite"/>
    </source>
</evidence>
<evidence type="ECO:0000256" key="6">
    <source>
        <dbReference type="ARBA" id="ARBA00022927"/>
    </source>
</evidence>
<proteinExistence type="inferred from homology"/>
<evidence type="ECO:0000313" key="13">
    <source>
        <dbReference type="Proteomes" id="UP000594638"/>
    </source>
</evidence>
<feature type="transmembrane region" description="Helical" evidence="11">
    <location>
        <begin position="43"/>
        <end position="65"/>
    </location>
</feature>
<evidence type="ECO:0000256" key="5">
    <source>
        <dbReference type="ARBA" id="ARBA00022824"/>
    </source>
</evidence>
<dbReference type="GO" id="GO:0006886">
    <property type="term" value="P:intracellular protein transport"/>
    <property type="evidence" value="ECO:0007669"/>
    <property type="project" value="InterPro"/>
</dbReference>
<keyword evidence="5" id="KW-0256">Endoplasmic reticulum</keyword>
<evidence type="ECO:0000256" key="9">
    <source>
        <dbReference type="ARBA" id="ARBA00023136"/>
    </source>
</evidence>
<sequence length="68" mass="7015">MAGGSRSVAAGMRRRRGGGGRAAEVAASTVLQFYTEEAPGIKLSPTIVLVMSIGFIAFVAILHVIGKL</sequence>
<evidence type="ECO:0000256" key="1">
    <source>
        <dbReference type="ARBA" id="ARBA00004389"/>
    </source>
</evidence>
<keyword evidence="6" id="KW-0653">Protein transport</keyword>
<dbReference type="InterPro" id="IPR030671">
    <property type="entry name" value="Sec61-beta/Sbh"/>
</dbReference>
<feature type="non-terminal residue" evidence="12">
    <location>
        <position position="68"/>
    </location>
</feature>
<accession>A0A8S0Q431</accession>
<name>A0A8S0Q431_OLEEU</name>
<comment type="subcellular location">
    <subcellularLocation>
        <location evidence="1">Endoplasmic reticulum membrane</location>
        <topology evidence="1">Single-pass membrane protein</topology>
    </subcellularLocation>
</comment>